<evidence type="ECO:0000256" key="3">
    <source>
        <dbReference type="ARBA" id="ARBA00048782"/>
    </source>
</evidence>
<evidence type="ECO:0000256" key="1">
    <source>
        <dbReference type="ARBA" id="ARBA00023002"/>
    </source>
</evidence>
<dbReference type="STRING" id="33007.HMPREF3198_00511"/>
<dbReference type="InterPro" id="IPR050162">
    <property type="entry name" value="MsrA_MetSO_reductase"/>
</dbReference>
<gene>
    <name evidence="4" type="primary">msrA</name>
    <name evidence="6" type="ORF">CYJ19_07725</name>
</gene>
<proteinExistence type="inferred from homology"/>
<dbReference type="EMBL" id="PKKO01000004">
    <property type="protein sequence ID" value="PKY72083.1"/>
    <property type="molecule type" value="Genomic_DNA"/>
</dbReference>
<dbReference type="PANTHER" id="PTHR42799:SF2">
    <property type="entry name" value="MITOCHONDRIAL PEPTIDE METHIONINE SULFOXIDE REDUCTASE"/>
    <property type="match status" value="1"/>
</dbReference>
<sequence>MWDVWGNNKLGGPMVTFPFRNKLSAEGGVHPVLGTAPEGPFAPSARIIDLAMGCFWGAERIFWNTPGVVNTSVGFEGGHVASPSYRLVCTGKTGHAETVRVVYDSEETCAEEILKVFWENHDPTQLNRQGNDLGTQYRSAIFTTTDAQFEVAKATRTAFAKVLAEAGEGRIVTELHAPNSERLFFPAEEEHQAYLYKNPNGYCMHGPNGFTCPTGLV</sequence>
<evidence type="ECO:0000256" key="4">
    <source>
        <dbReference type="HAMAP-Rule" id="MF_01401"/>
    </source>
</evidence>
<dbReference type="GO" id="GO:0005737">
    <property type="term" value="C:cytoplasm"/>
    <property type="evidence" value="ECO:0007669"/>
    <property type="project" value="TreeGrafter"/>
</dbReference>
<evidence type="ECO:0000259" key="5">
    <source>
        <dbReference type="Pfam" id="PF01625"/>
    </source>
</evidence>
<keyword evidence="1 4" id="KW-0560">Oxidoreductase</keyword>
<dbReference type="GO" id="GO:0008113">
    <property type="term" value="F:peptide-methionine (S)-S-oxide reductase activity"/>
    <property type="evidence" value="ECO:0007669"/>
    <property type="project" value="UniProtKB-UniRule"/>
</dbReference>
<comment type="caution">
    <text evidence="6">The sequence shown here is derived from an EMBL/GenBank/DDBJ whole genome shotgun (WGS) entry which is preliminary data.</text>
</comment>
<evidence type="ECO:0000313" key="6">
    <source>
        <dbReference type="EMBL" id="PKY72083.1"/>
    </source>
</evidence>
<dbReference type="Pfam" id="PF01625">
    <property type="entry name" value="PMSR"/>
    <property type="match status" value="1"/>
</dbReference>
<dbReference type="GO" id="GO:0033744">
    <property type="term" value="F:L-methionine:thioredoxin-disulfide S-oxidoreductase activity"/>
    <property type="evidence" value="ECO:0007669"/>
    <property type="project" value="RHEA"/>
</dbReference>
<feature type="active site" evidence="4">
    <location>
        <position position="54"/>
    </location>
</feature>
<dbReference type="NCBIfam" id="TIGR00401">
    <property type="entry name" value="msrA"/>
    <property type="match status" value="1"/>
</dbReference>
<evidence type="ECO:0000313" key="7">
    <source>
        <dbReference type="Proteomes" id="UP000235122"/>
    </source>
</evidence>
<dbReference type="AlphaFoldDB" id="A0A2I1ILU3"/>
<comment type="similarity">
    <text evidence="4">Belongs to the MsrA Met sulfoxide reductase family.</text>
</comment>
<dbReference type="EC" id="1.8.4.11" evidence="4"/>
<reference evidence="6 7" key="1">
    <citation type="submission" date="2017-12" db="EMBL/GenBank/DDBJ databases">
        <title>Phylogenetic diversity of female urinary microbiome.</title>
        <authorList>
            <person name="Thomas-White K."/>
            <person name="Wolfe A.J."/>
        </authorList>
    </citation>
    <scope>NUCLEOTIDE SEQUENCE [LARGE SCALE GENOMIC DNA]</scope>
    <source>
        <strain evidence="6 7">UMB0402</strain>
    </source>
</reference>
<dbReference type="Proteomes" id="UP000235122">
    <property type="component" value="Unassembled WGS sequence"/>
</dbReference>
<feature type="domain" description="Peptide methionine sulphoxide reductase MsrA" evidence="5">
    <location>
        <begin position="49"/>
        <end position="203"/>
    </location>
</feature>
<keyword evidence="7" id="KW-1185">Reference proteome</keyword>
<comment type="catalytic activity">
    <reaction evidence="2 4">
        <text>L-methionyl-[protein] + [thioredoxin]-disulfide + H2O = L-methionyl-(S)-S-oxide-[protein] + [thioredoxin]-dithiol</text>
        <dbReference type="Rhea" id="RHEA:14217"/>
        <dbReference type="Rhea" id="RHEA-COMP:10698"/>
        <dbReference type="Rhea" id="RHEA-COMP:10700"/>
        <dbReference type="Rhea" id="RHEA-COMP:12313"/>
        <dbReference type="Rhea" id="RHEA-COMP:12315"/>
        <dbReference type="ChEBI" id="CHEBI:15377"/>
        <dbReference type="ChEBI" id="CHEBI:16044"/>
        <dbReference type="ChEBI" id="CHEBI:29950"/>
        <dbReference type="ChEBI" id="CHEBI:44120"/>
        <dbReference type="ChEBI" id="CHEBI:50058"/>
        <dbReference type="EC" id="1.8.4.11"/>
    </reaction>
</comment>
<dbReference type="InterPro" id="IPR002569">
    <property type="entry name" value="Met_Sox_Rdtase_MsrA_dom"/>
</dbReference>
<dbReference type="InterPro" id="IPR036509">
    <property type="entry name" value="Met_Sox_Rdtase_MsrA_sf"/>
</dbReference>
<name>A0A2I1ILU3_9ACTO</name>
<dbReference type="GO" id="GO:0034599">
    <property type="term" value="P:cellular response to oxidative stress"/>
    <property type="evidence" value="ECO:0007669"/>
    <property type="project" value="TreeGrafter"/>
</dbReference>
<protein>
    <recommendedName>
        <fullName evidence="4">Peptide methionine sulfoxide reductase MsrA</fullName>
        <shortName evidence="4">Protein-methionine-S-oxide reductase</shortName>
        <ecNumber evidence="4">1.8.4.11</ecNumber>
    </recommendedName>
    <alternativeName>
        <fullName evidence="4">Peptide-methionine (S)-S-oxide reductase</fullName>
        <shortName evidence="4">Peptide Met(O) reductase</shortName>
    </alternativeName>
</protein>
<dbReference type="Gene3D" id="3.30.1060.10">
    <property type="entry name" value="Peptide methionine sulphoxide reductase MsrA"/>
    <property type="match status" value="1"/>
</dbReference>
<dbReference type="PANTHER" id="PTHR42799">
    <property type="entry name" value="MITOCHONDRIAL PEPTIDE METHIONINE SULFOXIDE REDUCTASE"/>
    <property type="match status" value="1"/>
</dbReference>
<evidence type="ECO:0000256" key="2">
    <source>
        <dbReference type="ARBA" id="ARBA00047806"/>
    </source>
</evidence>
<comment type="catalytic activity">
    <reaction evidence="3 4">
        <text>[thioredoxin]-disulfide + L-methionine + H2O = L-methionine (S)-S-oxide + [thioredoxin]-dithiol</text>
        <dbReference type="Rhea" id="RHEA:19993"/>
        <dbReference type="Rhea" id="RHEA-COMP:10698"/>
        <dbReference type="Rhea" id="RHEA-COMP:10700"/>
        <dbReference type="ChEBI" id="CHEBI:15377"/>
        <dbReference type="ChEBI" id="CHEBI:29950"/>
        <dbReference type="ChEBI" id="CHEBI:50058"/>
        <dbReference type="ChEBI" id="CHEBI:57844"/>
        <dbReference type="ChEBI" id="CHEBI:58772"/>
        <dbReference type="EC" id="1.8.4.11"/>
    </reaction>
</comment>
<dbReference type="SUPFAM" id="SSF55068">
    <property type="entry name" value="Peptide methionine sulfoxide reductase"/>
    <property type="match status" value="1"/>
</dbReference>
<organism evidence="6 7">
    <name type="scientific">Winkia neuii</name>
    <dbReference type="NCBI Taxonomy" id="33007"/>
    <lineage>
        <taxon>Bacteria</taxon>
        <taxon>Bacillati</taxon>
        <taxon>Actinomycetota</taxon>
        <taxon>Actinomycetes</taxon>
        <taxon>Actinomycetales</taxon>
        <taxon>Actinomycetaceae</taxon>
        <taxon>Winkia</taxon>
    </lineage>
</organism>
<accession>A0A2I1ILU3</accession>
<dbReference type="HAMAP" id="MF_01401">
    <property type="entry name" value="MsrA"/>
    <property type="match status" value="1"/>
</dbReference>
<comment type="function">
    <text evidence="4">Has an important function as a repair enzyme for proteins that have been inactivated by oxidation. Catalyzes the reversible oxidation-reduction of methionine sulfoxide in proteins to methionine.</text>
</comment>